<name>A0A918TS81_9BACT</name>
<reference evidence="2" key="2">
    <citation type="submission" date="2020-09" db="EMBL/GenBank/DDBJ databases">
        <authorList>
            <person name="Sun Q."/>
            <person name="Kim S."/>
        </authorList>
    </citation>
    <scope>NUCLEOTIDE SEQUENCE</scope>
    <source>
        <strain evidence="2">KCTC 12988</strain>
    </source>
</reference>
<dbReference type="InterPro" id="IPR045584">
    <property type="entry name" value="Pilin-like"/>
</dbReference>
<dbReference type="Pfam" id="PF08334">
    <property type="entry name" value="T2SSG"/>
    <property type="match status" value="1"/>
</dbReference>
<proteinExistence type="predicted"/>
<dbReference type="SUPFAM" id="SSF54523">
    <property type="entry name" value="Pili subunits"/>
    <property type="match status" value="1"/>
</dbReference>
<accession>A0A918TS81</accession>
<dbReference type="Proteomes" id="UP000644507">
    <property type="component" value="Unassembled WGS sequence"/>
</dbReference>
<dbReference type="Gene3D" id="3.30.700.10">
    <property type="entry name" value="Glycoprotein, Type 4 Pilin"/>
    <property type="match status" value="1"/>
</dbReference>
<feature type="domain" description="Type II secretion system protein GspG C-terminal" evidence="1">
    <location>
        <begin position="47"/>
        <end position="136"/>
    </location>
</feature>
<protein>
    <recommendedName>
        <fullName evidence="1">Type II secretion system protein GspG C-terminal domain-containing protein</fullName>
    </recommendedName>
</protein>
<evidence type="ECO:0000313" key="3">
    <source>
        <dbReference type="Proteomes" id="UP000644507"/>
    </source>
</evidence>
<evidence type="ECO:0000259" key="1">
    <source>
        <dbReference type="Pfam" id="PF08334"/>
    </source>
</evidence>
<sequence>MPTVHVVYSVLESMNAQEIVFAQCLCLPGFLFDGCRSDVTANEMSEMLVGGVSAKVREYELLCGELPSEEDGLSALVTRPESLAEDAKWMQLYPEVPTDPWGAPVRYFVDEELPQGFGVYVCGRDGITRSRGNDPDDSNNWD</sequence>
<dbReference type="InterPro" id="IPR013545">
    <property type="entry name" value="T2SS_protein-GspG_C"/>
</dbReference>
<gene>
    <name evidence="2" type="ORF">GCM10007100_24590</name>
</gene>
<comment type="caution">
    <text evidence="2">The sequence shown here is derived from an EMBL/GenBank/DDBJ whole genome shotgun (WGS) entry which is preliminary data.</text>
</comment>
<organism evidence="2 3">
    <name type="scientific">Roseibacillus persicicus</name>
    <dbReference type="NCBI Taxonomy" id="454148"/>
    <lineage>
        <taxon>Bacteria</taxon>
        <taxon>Pseudomonadati</taxon>
        <taxon>Verrucomicrobiota</taxon>
        <taxon>Verrucomicrobiia</taxon>
        <taxon>Verrucomicrobiales</taxon>
        <taxon>Verrucomicrobiaceae</taxon>
        <taxon>Roseibacillus</taxon>
    </lineage>
</organism>
<dbReference type="AlphaFoldDB" id="A0A918TS81"/>
<dbReference type="EMBL" id="BMXI01000010">
    <property type="protein sequence ID" value="GHC56863.1"/>
    <property type="molecule type" value="Genomic_DNA"/>
</dbReference>
<evidence type="ECO:0000313" key="2">
    <source>
        <dbReference type="EMBL" id="GHC56863.1"/>
    </source>
</evidence>
<reference evidence="2" key="1">
    <citation type="journal article" date="2014" name="Int. J. Syst. Evol. Microbiol.">
        <title>Complete genome sequence of Corynebacterium casei LMG S-19264T (=DSM 44701T), isolated from a smear-ripened cheese.</title>
        <authorList>
            <consortium name="US DOE Joint Genome Institute (JGI-PGF)"/>
            <person name="Walter F."/>
            <person name="Albersmeier A."/>
            <person name="Kalinowski J."/>
            <person name="Ruckert C."/>
        </authorList>
    </citation>
    <scope>NUCLEOTIDE SEQUENCE</scope>
    <source>
        <strain evidence="2">KCTC 12988</strain>
    </source>
</reference>
<keyword evidence="3" id="KW-1185">Reference proteome</keyword>